<proteinExistence type="inferred from homology"/>
<name>A3SQB6_ROSNI</name>
<gene>
    <name evidence="5" type="ORF">ISM_09391</name>
</gene>
<dbReference type="Gene3D" id="1.10.287.1490">
    <property type="match status" value="1"/>
</dbReference>
<keyword evidence="6" id="KW-1185">Reference proteome</keyword>
<evidence type="ECO:0000256" key="3">
    <source>
        <dbReference type="SAM" id="Phobius"/>
    </source>
</evidence>
<dbReference type="AlphaFoldDB" id="A3SQB6"/>
<dbReference type="HOGENOM" id="CLU_018816_0_0_5"/>
<dbReference type="Gene3D" id="2.40.30.170">
    <property type="match status" value="1"/>
</dbReference>
<keyword evidence="3" id="KW-0812">Transmembrane</keyword>
<reference evidence="5 6" key="1">
    <citation type="submission" date="2005-12" db="EMBL/GenBank/DDBJ databases">
        <authorList>
            <person name="Moran M.A."/>
            <person name="Ferriera S."/>
            <person name="Johnson J."/>
            <person name="Kravitz S."/>
            <person name="Halpern A."/>
            <person name="Remington K."/>
            <person name="Beeson K."/>
            <person name="Tran B."/>
            <person name="Rogers Y.-H."/>
            <person name="Friedman R."/>
            <person name="Venter J.C."/>
        </authorList>
    </citation>
    <scope>NUCLEOTIDE SEQUENCE [LARGE SCALE GENOMIC DNA]</scope>
    <source>
        <strain evidence="6">ATCC BAA-591 / DSM 15170 / ISM</strain>
    </source>
</reference>
<evidence type="ECO:0000259" key="4">
    <source>
        <dbReference type="Pfam" id="PF25954"/>
    </source>
</evidence>
<feature type="domain" description="CusB-like beta-barrel" evidence="4">
    <location>
        <begin position="296"/>
        <end position="363"/>
    </location>
</feature>
<feature type="coiled-coil region" evidence="2">
    <location>
        <begin position="129"/>
        <end position="184"/>
    </location>
</feature>
<protein>
    <submittedName>
        <fullName evidence="5">Efflux transporter, RND family protein, MFP subunit</fullName>
    </submittedName>
</protein>
<keyword evidence="2" id="KW-0175">Coiled coil</keyword>
<dbReference type="SUPFAM" id="SSF111369">
    <property type="entry name" value="HlyD-like secretion proteins"/>
    <property type="match status" value="2"/>
</dbReference>
<dbReference type="eggNOG" id="COG0845">
    <property type="taxonomic scope" value="Bacteria"/>
</dbReference>
<sequence>MMKSQTIGCLMRLFPILAAIVVMVLIYLFVFERDRFGAPDTAAAATPDTSAEPDAETGAALPGVIVTRSVARQIDSAVVLRGRTEADAQVEVRAETSGLVTSEPRRKGSFVEAGEPLCALDPGTREATLAEAEARLAEARARLPEARAKVPEAEARVAESRARVEEAKARLSEAQINDNAAKRLSQGGYASDTRVAATEATVRGAEATLSSAEAGLKSAQSGLESAAAGIEAARAGIESAQAGIAAAQKEIDRLTITAPFAGLLETDTAERGSLLQPGALCATVLQLDPIILVGFVPETEVDRVTLDAPATATLASGKQVAGKVSFLSRSADEVTRTFRVEVTVENDDLAIRDGQTAEILIAADGASAHLLPQSVLTLNDQGDMGVRLVTEEDTAAFRPVQLLRDTPEGVWLAGLPDNADVIVIGQEYVTDGVRVRPSYQADAQ</sequence>
<feature type="transmembrane region" description="Helical" evidence="3">
    <location>
        <begin position="12"/>
        <end position="31"/>
    </location>
</feature>
<dbReference type="InterPro" id="IPR006143">
    <property type="entry name" value="RND_pump_MFP"/>
</dbReference>
<comment type="caution">
    <text evidence="5">The sequence shown here is derived from an EMBL/GenBank/DDBJ whole genome shotgun (WGS) entry which is preliminary data.</text>
</comment>
<comment type="similarity">
    <text evidence="1">Belongs to the membrane fusion protein (MFP) (TC 8.A.1) family.</text>
</comment>
<dbReference type="PANTHER" id="PTHR30469">
    <property type="entry name" value="MULTIDRUG RESISTANCE PROTEIN MDTA"/>
    <property type="match status" value="1"/>
</dbReference>
<dbReference type="NCBIfam" id="TIGR01730">
    <property type="entry name" value="RND_mfp"/>
    <property type="match status" value="1"/>
</dbReference>
<dbReference type="Pfam" id="PF25954">
    <property type="entry name" value="Beta-barrel_RND_2"/>
    <property type="match status" value="1"/>
</dbReference>
<dbReference type="PANTHER" id="PTHR30469:SF29">
    <property type="entry name" value="BLR2860 PROTEIN"/>
    <property type="match status" value="1"/>
</dbReference>
<evidence type="ECO:0000256" key="2">
    <source>
        <dbReference type="SAM" id="Coils"/>
    </source>
</evidence>
<dbReference type="InterPro" id="IPR058792">
    <property type="entry name" value="Beta-barrel_RND_2"/>
</dbReference>
<dbReference type="GO" id="GO:1990281">
    <property type="term" value="C:efflux pump complex"/>
    <property type="evidence" value="ECO:0007669"/>
    <property type="project" value="TreeGrafter"/>
</dbReference>
<organism evidence="5 6">
    <name type="scientific">Roseovarius nubinhibens (strain ATCC BAA-591 / DSM 15170 / ISM)</name>
    <dbReference type="NCBI Taxonomy" id="89187"/>
    <lineage>
        <taxon>Bacteria</taxon>
        <taxon>Pseudomonadati</taxon>
        <taxon>Pseudomonadota</taxon>
        <taxon>Alphaproteobacteria</taxon>
        <taxon>Rhodobacterales</taxon>
        <taxon>Roseobacteraceae</taxon>
        <taxon>Roseovarius</taxon>
    </lineage>
</organism>
<dbReference type="STRING" id="89187.ISM_09391"/>
<evidence type="ECO:0000313" key="5">
    <source>
        <dbReference type="EMBL" id="EAP75325.1"/>
    </source>
</evidence>
<accession>A3SQB6</accession>
<feature type="coiled-coil region" evidence="2">
    <location>
        <begin position="230"/>
        <end position="257"/>
    </location>
</feature>
<keyword evidence="3" id="KW-1133">Transmembrane helix</keyword>
<keyword evidence="3" id="KW-0472">Membrane</keyword>
<dbReference type="Proteomes" id="UP000005954">
    <property type="component" value="Unassembled WGS sequence"/>
</dbReference>
<dbReference type="GO" id="GO:0015562">
    <property type="term" value="F:efflux transmembrane transporter activity"/>
    <property type="evidence" value="ECO:0007669"/>
    <property type="project" value="TreeGrafter"/>
</dbReference>
<evidence type="ECO:0000256" key="1">
    <source>
        <dbReference type="ARBA" id="ARBA00009477"/>
    </source>
</evidence>
<evidence type="ECO:0000313" key="6">
    <source>
        <dbReference type="Proteomes" id="UP000005954"/>
    </source>
</evidence>
<dbReference type="EMBL" id="AALY01000003">
    <property type="protein sequence ID" value="EAP75325.1"/>
    <property type="molecule type" value="Genomic_DNA"/>
</dbReference>